<sequence>MQRINSHGEYQNAVSGLDPAIKAEVRFASQKLFENLQRKKQKQKLPYAKWKQDLIHKYFFSPQCITNTIYTTPSSQYWNKEQGFIYNVCVLYLQLVTYTVPFYATRNDKTPHRVRDETRKYIEWNLRLYKAKQDTARWCSEPKNIYAKNLEQFEQIIRSHGHAINAN</sequence>
<feature type="transmembrane region" description="Helical" evidence="1">
    <location>
        <begin position="84"/>
        <end position="105"/>
    </location>
</feature>
<keyword evidence="6" id="KW-1185">Reference proteome</keyword>
<dbReference type="Proteomes" id="UP000677228">
    <property type="component" value="Unassembled WGS sequence"/>
</dbReference>
<dbReference type="EMBL" id="CAJNOQ010047614">
    <property type="protein sequence ID" value="CAF1641789.1"/>
    <property type="molecule type" value="Genomic_DNA"/>
</dbReference>
<evidence type="ECO:0000313" key="2">
    <source>
        <dbReference type="EMBL" id="CAF0934829.1"/>
    </source>
</evidence>
<dbReference type="Proteomes" id="UP000663829">
    <property type="component" value="Unassembled WGS sequence"/>
</dbReference>
<gene>
    <name evidence="3" type="ORF">GPM918_LOCUS44984</name>
    <name evidence="2" type="ORF">OVA965_LOCUS11326</name>
    <name evidence="5" type="ORF">SRO942_LOCUS47138</name>
    <name evidence="4" type="ORF">TMI583_LOCUS11324</name>
</gene>
<keyword evidence="1" id="KW-1133">Transmembrane helix</keyword>
<protein>
    <submittedName>
        <fullName evidence="3">Uncharacterized protein</fullName>
    </submittedName>
</protein>
<dbReference type="EMBL" id="CAJNOK010004351">
    <property type="protein sequence ID" value="CAF0934829.1"/>
    <property type="molecule type" value="Genomic_DNA"/>
</dbReference>
<dbReference type="Proteomes" id="UP000682733">
    <property type="component" value="Unassembled WGS sequence"/>
</dbReference>
<evidence type="ECO:0000256" key="1">
    <source>
        <dbReference type="SAM" id="Phobius"/>
    </source>
</evidence>
<name>A0A816DVX8_9BILA</name>
<evidence type="ECO:0000313" key="4">
    <source>
        <dbReference type="EMBL" id="CAF3710690.1"/>
    </source>
</evidence>
<organism evidence="3 6">
    <name type="scientific">Didymodactylos carnosus</name>
    <dbReference type="NCBI Taxonomy" id="1234261"/>
    <lineage>
        <taxon>Eukaryota</taxon>
        <taxon>Metazoa</taxon>
        <taxon>Spiralia</taxon>
        <taxon>Gnathifera</taxon>
        <taxon>Rotifera</taxon>
        <taxon>Eurotatoria</taxon>
        <taxon>Bdelloidea</taxon>
        <taxon>Philodinida</taxon>
        <taxon>Philodinidae</taxon>
        <taxon>Didymodactylos</taxon>
    </lineage>
</organism>
<dbReference type="AlphaFoldDB" id="A0A816DVX8"/>
<accession>A0A816DVX8</accession>
<comment type="caution">
    <text evidence="3">The sequence shown here is derived from an EMBL/GenBank/DDBJ whole genome shotgun (WGS) entry which is preliminary data.</text>
</comment>
<evidence type="ECO:0000313" key="3">
    <source>
        <dbReference type="EMBL" id="CAF1641789.1"/>
    </source>
</evidence>
<proteinExistence type="predicted"/>
<evidence type="ECO:0000313" key="6">
    <source>
        <dbReference type="Proteomes" id="UP000663829"/>
    </source>
</evidence>
<reference evidence="3" key="1">
    <citation type="submission" date="2021-02" db="EMBL/GenBank/DDBJ databases">
        <authorList>
            <person name="Nowell W R."/>
        </authorList>
    </citation>
    <scope>NUCLEOTIDE SEQUENCE</scope>
</reference>
<dbReference type="EMBL" id="CAJOBA010004354">
    <property type="protein sequence ID" value="CAF3710690.1"/>
    <property type="molecule type" value="Genomic_DNA"/>
</dbReference>
<keyword evidence="1" id="KW-0472">Membrane</keyword>
<dbReference type="Proteomes" id="UP000681722">
    <property type="component" value="Unassembled WGS sequence"/>
</dbReference>
<keyword evidence="1" id="KW-0812">Transmembrane</keyword>
<dbReference type="EMBL" id="CAJOBC010116631">
    <property type="protein sequence ID" value="CAF4554670.1"/>
    <property type="molecule type" value="Genomic_DNA"/>
</dbReference>
<evidence type="ECO:0000313" key="5">
    <source>
        <dbReference type="EMBL" id="CAF4554670.1"/>
    </source>
</evidence>